<evidence type="ECO:0000313" key="3">
    <source>
        <dbReference type="Proteomes" id="UP000812013"/>
    </source>
</evidence>
<dbReference type="Proteomes" id="UP000812013">
    <property type="component" value="Unassembled WGS sequence"/>
</dbReference>
<keyword evidence="3" id="KW-1185">Reference proteome</keyword>
<evidence type="ECO:0000256" key="1">
    <source>
        <dbReference type="SAM" id="SignalP"/>
    </source>
</evidence>
<evidence type="ECO:0000313" key="2">
    <source>
        <dbReference type="EMBL" id="MBW5482543.1"/>
    </source>
</evidence>
<accession>A0ABS6Z454</accession>
<protein>
    <recommendedName>
        <fullName evidence="4">Secreted protein</fullName>
    </recommendedName>
</protein>
<proteinExistence type="predicted"/>
<organism evidence="2 3">
    <name type="scientific">Streptomyces bambusae</name>
    <dbReference type="NCBI Taxonomy" id="1550616"/>
    <lineage>
        <taxon>Bacteria</taxon>
        <taxon>Bacillati</taxon>
        <taxon>Actinomycetota</taxon>
        <taxon>Actinomycetes</taxon>
        <taxon>Kitasatosporales</taxon>
        <taxon>Streptomycetaceae</taxon>
        <taxon>Streptomyces</taxon>
    </lineage>
</organism>
<dbReference type="EMBL" id="WTFF01000063">
    <property type="protein sequence ID" value="MBW5482543.1"/>
    <property type="molecule type" value="Genomic_DNA"/>
</dbReference>
<comment type="caution">
    <text evidence="2">The sequence shown here is derived from an EMBL/GenBank/DDBJ whole genome shotgun (WGS) entry which is preliminary data.</text>
</comment>
<evidence type="ECO:0008006" key="4">
    <source>
        <dbReference type="Google" id="ProtNLM"/>
    </source>
</evidence>
<gene>
    <name evidence="2" type="ORF">GPJ59_11765</name>
</gene>
<name>A0ABS6Z454_9ACTN</name>
<feature type="signal peptide" evidence="1">
    <location>
        <begin position="1"/>
        <end position="25"/>
    </location>
</feature>
<reference evidence="2 3" key="1">
    <citation type="submission" date="2019-12" db="EMBL/GenBank/DDBJ databases">
        <title>Genome sequence of Streptomyces bambusae.</title>
        <authorList>
            <person name="Bansal K."/>
            <person name="Choksket S."/>
            <person name="Korpole S."/>
            <person name="Patil P.B."/>
        </authorList>
    </citation>
    <scope>NUCLEOTIDE SEQUENCE [LARGE SCALE GENOMIC DNA]</scope>
    <source>
        <strain evidence="2 3">SK60</strain>
    </source>
</reference>
<sequence length="121" mass="12417">MGAFPAGLALALTAIAALAAAPAQAATGGCRGQLVHTVSLPSGELRVYRTRTEACAVTVALRPGPRRPLSVTIQPRGGVPVTDAGDFTRYAGPVTVHTVTRCVHVRGASRAESVESGWILC</sequence>
<feature type="chain" id="PRO_5047054420" description="Secreted protein" evidence="1">
    <location>
        <begin position="26"/>
        <end position="121"/>
    </location>
</feature>
<dbReference type="RefSeq" id="WP_219666955.1">
    <property type="nucleotide sequence ID" value="NZ_WTFF01000063.1"/>
</dbReference>
<keyword evidence="1" id="KW-0732">Signal</keyword>